<comment type="caution">
    <text evidence="3">The sequence shown here is derived from an EMBL/GenBank/DDBJ whole genome shotgun (WGS) entry which is preliminary data.</text>
</comment>
<dbReference type="Pfam" id="PF06054">
    <property type="entry name" value="CoiA_nuc"/>
    <property type="match status" value="1"/>
</dbReference>
<accession>A0A430ASU0</accession>
<evidence type="ECO:0000259" key="2">
    <source>
        <dbReference type="Pfam" id="PF25164"/>
    </source>
</evidence>
<gene>
    <name evidence="3" type="ORF">CBF27_08535</name>
</gene>
<evidence type="ECO:0000313" key="3">
    <source>
        <dbReference type="EMBL" id="RSU11139.1"/>
    </source>
</evidence>
<dbReference type="OrthoDB" id="3784230at2"/>
<evidence type="ECO:0000259" key="1">
    <source>
        <dbReference type="Pfam" id="PF06054"/>
    </source>
</evidence>
<sequence>MLTAQNERGAVIDISGMSKQAIEQLRDIRWYCCVCHHPVVLKNGRVMISHFAHKQLSSCQAFSEGETAEHLCGKALLAAACRRWGYPFQLEAYLPSLKQRPDILIADQWAVEFQCSPLPVKRLVERTEAYRQNGYTVVWLTGRNLWLKHRLSALQRALVYFSKQLGFHMWELDVANKTVRLDFFIEQLICETACRYSQREWPAADTPLAQILNYPETASLSVKRTYHAQNIILRKRQQLAGLLANKNPKAAALQTYLYEQRLNLQTLPDYYFTPVSDFLFFKSDSVLVKRYVWEILAAHPGGLSRTAVVRLLDERLSPADWWEMPNIDRDVLLHFFVWRYLSLVKKTGFGSSPPHSREISMIPVKYDMIMG</sequence>
<dbReference type="InterPro" id="IPR057253">
    <property type="entry name" value="CoiA-like_N"/>
</dbReference>
<feature type="domain" description="Competence protein CoiA-like N-terminal" evidence="2">
    <location>
        <begin position="16"/>
        <end position="62"/>
    </location>
</feature>
<dbReference type="RefSeq" id="WP_126813897.1">
    <property type="nucleotide sequence ID" value="NZ_NGKC01000009.1"/>
</dbReference>
<keyword evidence="4" id="KW-1185">Reference proteome</keyword>
<reference evidence="3 4" key="1">
    <citation type="submission" date="2017-05" db="EMBL/GenBank/DDBJ databases">
        <title>Vagococcus spp. assemblies.</title>
        <authorList>
            <person name="Gulvik C.A."/>
        </authorList>
    </citation>
    <scope>NUCLEOTIDE SEQUENCE [LARGE SCALE GENOMIC DNA]</scope>
    <source>
        <strain evidence="3 4">LMG 24798</strain>
    </source>
</reference>
<name>A0A430ASU0_9ENTE</name>
<proteinExistence type="predicted"/>
<evidence type="ECO:0008006" key="5">
    <source>
        <dbReference type="Google" id="ProtNLM"/>
    </source>
</evidence>
<protein>
    <recommendedName>
        <fullName evidence="5">Competence protein CoiA</fullName>
    </recommendedName>
</protein>
<dbReference type="Proteomes" id="UP000286773">
    <property type="component" value="Unassembled WGS sequence"/>
</dbReference>
<dbReference type="EMBL" id="NGKC01000009">
    <property type="protein sequence ID" value="RSU11139.1"/>
    <property type="molecule type" value="Genomic_DNA"/>
</dbReference>
<feature type="domain" description="Competence protein CoiA nuclease-like" evidence="1">
    <location>
        <begin position="66"/>
        <end position="179"/>
    </location>
</feature>
<evidence type="ECO:0000313" key="4">
    <source>
        <dbReference type="Proteomes" id="UP000286773"/>
    </source>
</evidence>
<dbReference type="Pfam" id="PF25164">
    <property type="entry name" value="CoiA_N"/>
    <property type="match status" value="1"/>
</dbReference>
<organism evidence="3 4">
    <name type="scientific">Vagococcus acidifermentans</name>
    <dbReference type="NCBI Taxonomy" id="564710"/>
    <lineage>
        <taxon>Bacteria</taxon>
        <taxon>Bacillati</taxon>
        <taxon>Bacillota</taxon>
        <taxon>Bacilli</taxon>
        <taxon>Lactobacillales</taxon>
        <taxon>Enterococcaceae</taxon>
        <taxon>Vagococcus</taxon>
    </lineage>
</organism>
<dbReference type="AlphaFoldDB" id="A0A430ASU0"/>
<dbReference type="InterPro" id="IPR010330">
    <property type="entry name" value="CoiA_nuc"/>
</dbReference>